<evidence type="ECO:0000313" key="7">
    <source>
        <dbReference type="Proteomes" id="UP000191116"/>
    </source>
</evidence>
<comment type="similarity">
    <text evidence="1">Belongs to the LysR transcriptional regulatory family.</text>
</comment>
<dbReference type="CDD" id="cd08422">
    <property type="entry name" value="PBP2_CrgA_like"/>
    <property type="match status" value="1"/>
</dbReference>
<dbReference type="GO" id="GO:0003700">
    <property type="term" value="F:DNA-binding transcription factor activity"/>
    <property type="evidence" value="ECO:0007669"/>
    <property type="project" value="InterPro"/>
</dbReference>
<dbReference type="AlphaFoldDB" id="A0A1T4KC19"/>
<dbReference type="OrthoDB" id="8885940at2"/>
<protein>
    <submittedName>
        <fullName evidence="6">HTH-type transcriptional regulator DmlR</fullName>
    </submittedName>
</protein>
<organism evidence="6 7">
    <name type="scientific">Photobacterium toruni</name>
    <dbReference type="NCBI Taxonomy" id="1935446"/>
    <lineage>
        <taxon>Bacteria</taxon>
        <taxon>Pseudomonadati</taxon>
        <taxon>Pseudomonadota</taxon>
        <taxon>Gammaproteobacteria</taxon>
        <taxon>Vibrionales</taxon>
        <taxon>Vibrionaceae</taxon>
        <taxon>Photobacterium</taxon>
    </lineage>
</organism>
<dbReference type="SUPFAM" id="SSF53850">
    <property type="entry name" value="Periplasmic binding protein-like II"/>
    <property type="match status" value="1"/>
</dbReference>
<dbReference type="InterPro" id="IPR036388">
    <property type="entry name" value="WH-like_DNA-bd_sf"/>
</dbReference>
<evidence type="ECO:0000259" key="5">
    <source>
        <dbReference type="PROSITE" id="PS50931"/>
    </source>
</evidence>
<sequence>MLDLLGVFEQVVVSGSFSQAAKALNMAPSSVTRNIDKLESKIKTTLFKRSTRQLILTEDGQYFYQQSIKILEQSRNLLSEMQGNNNTPEGTLRISVFETFGNIYLTKLIPDFLKRYPKINIELELDNNLVDLNSDNIDIAIRIGTPIDSNLKARHLLTNTTSLVATPEYIKNHPQINTPQDLKDHNCLIISHERQRTNWYFNSNNTLAKISVTGNLASKGGSPLLNAALQHLGVLLLSDWMIRPYIDSKELEILLPKWTVTHNENTSGEIYAVYKSAQYLKPQIRAFLDYLAEQLR</sequence>
<dbReference type="Pfam" id="PF00126">
    <property type="entry name" value="HTH_1"/>
    <property type="match status" value="1"/>
</dbReference>
<evidence type="ECO:0000256" key="1">
    <source>
        <dbReference type="ARBA" id="ARBA00009437"/>
    </source>
</evidence>
<gene>
    <name evidence="6" type="primary">dmlR_2</name>
    <name evidence="6" type="ORF">CZ814_00177</name>
</gene>
<dbReference type="PANTHER" id="PTHR30537">
    <property type="entry name" value="HTH-TYPE TRANSCRIPTIONAL REGULATOR"/>
    <property type="match status" value="1"/>
</dbReference>
<dbReference type="Pfam" id="PF03466">
    <property type="entry name" value="LysR_substrate"/>
    <property type="match status" value="1"/>
</dbReference>
<reference evidence="6 7" key="1">
    <citation type="submission" date="2017-02" db="EMBL/GenBank/DDBJ databases">
        <authorList>
            <person name="Peterson S.W."/>
        </authorList>
    </citation>
    <scope>NUCLEOTIDE SEQUENCE [LARGE SCALE GENOMIC DNA]</scope>
    <source>
        <strain evidence="6 7">CECT 9189</strain>
    </source>
</reference>
<accession>A0A1T4KC19</accession>
<dbReference type="Proteomes" id="UP000191116">
    <property type="component" value="Unassembled WGS sequence"/>
</dbReference>
<dbReference type="Gene3D" id="3.40.190.290">
    <property type="match status" value="1"/>
</dbReference>
<dbReference type="PROSITE" id="PS50931">
    <property type="entry name" value="HTH_LYSR"/>
    <property type="match status" value="1"/>
</dbReference>
<dbReference type="GO" id="GO:0003677">
    <property type="term" value="F:DNA binding"/>
    <property type="evidence" value="ECO:0007669"/>
    <property type="project" value="UniProtKB-KW"/>
</dbReference>
<proteinExistence type="inferred from homology"/>
<keyword evidence="3" id="KW-0238">DNA-binding</keyword>
<keyword evidence="2" id="KW-0805">Transcription regulation</keyword>
<dbReference type="InterPro" id="IPR000847">
    <property type="entry name" value="LysR_HTH_N"/>
</dbReference>
<feature type="domain" description="HTH lysR-type" evidence="5">
    <location>
        <begin position="1"/>
        <end position="57"/>
    </location>
</feature>
<dbReference type="InterPro" id="IPR005119">
    <property type="entry name" value="LysR_subst-bd"/>
</dbReference>
<dbReference type="SUPFAM" id="SSF46785">
    <property type="entry name" value="Winged helix' DNA-binding domain"/>
    <property type="match status" value="1"/>
</dbReference>
<name>A0A1T4KC19_9GAMM</name>
<dbReference type="RefSeq" id="WP_080172986.1">
    <property type="nucleotide sequence ID" value="NZ_AP024854.1"/>
</dbReference>
<evidence type="ECO:0000256" key="4">
    <source>
        <dbReference type="ARBA" id="ARBA00023163"/>
    </source>
</evidence>
<dbReference type="EMBL" id="FUWP01000001">
    <property type="protein sequence ID" value="SJZ39952.1"/>
    <property type="molecule type" value="Genomic_DNA"/>
</dbReference>
<dbReference type="InterPro" id="IPR036390">
    <property type="entry name" value="WH_DNA-bd_sf"/>
</dbReference>
<evidence type="ECO:0000256" key="3">
    <source>
        <dbReference type="ARBA" id="ARBA00023125"/>
    </source>
</evidence>
<evidence type="ECO:0000256" key="2">
    <source>
        <dbReference type="ARBA" id="ARBA00023015"/>
    </source>
</evidence>
<evidence type="ECO:0000313" key="6">
    <source>
        <dbReference type="EMBL" id="SJZ39952.1"/>
    </source>
</evidence>
<keyword evidence="4" id="KW-0804">Transcription</keyword>
<dbReference type="FunFam" id="1.10.10.10:FF:000001">
    <property type="entry name" value="LysR family transcriptional regulator"/>
    <property type="match status" value="1"/>
</dbReference>
<dbReference type="Gene3D" id="1.10.10.10">
    <property type="entry name" value="Winged helix-like DNA-binding domain superfamily/Winged helix DNA-binding domain"/>
    <property type="match status" value="1"/>
</dbReference>
<dbReference type="InterPro" id="IPR058163">
    <property type="entry name" value="LysR-type_TF_proteobact-type"/>
</dbReference>
<dbReference type="PANTHER" id="PTHR30537:SF5">
    <property type="entry name" value="HTH-TYPE TRANSCRIPTIONAL ACTIVATOR TTDR-RELATED"/>
    <property type="match status" value="1"/>
</dbReference>